<name>A0A1S3IHS4_LINAN</name>
<dbReference type="InterPro" id="IPR051560">
    <property type="entry name" value="MAM_domain-containing"/>
</dbReference>
<organism evidence="4 5">
    <name type="scientific">Lingula anatina</name>
    <name type="common">Brachiopod</name>
    <name type="synonym">Lingula unguis</name>
    <dbReference type="NCBI Taxonomy" id="7574"/>
    <lineage>
        <taxon>Eukaryota</taxon>
        <taxon>Metazoa</taxon>
        <taxon>Spiralia</taxon>
        <taxon>Lophotrochozoa</taxon>
        <taxon>Brachiopoda</taxon>
        <taxon>Linguliformea</taxon>
        <taxon>Lingulata</taxon>
        <taxon>Lingulida</taxon>
        <taxon>Linguloidea</taxon>
        <taxon>Lingulidae</taxon>
        <taxon>Lingula</taxon>
    </lineage>
</organism>
<keyword evidence="4" id="KW-1185">Reference proteome</keyword>
<dbReference type="CDD" id="cd06263">
    <property type="entry name" value="MAM"/>
    <property type="match status" value="2"/>
</dbReference>
<dbReference type="Pfam" id="PF12248">
    <property type="entry name" value="Methyltransf_FA"/>
    <property type="match status" value="1"/>
</dbReference>
<feature type="domain" description="MAM" evidence="3">
    <location>
        <begin position="569"/>
        <end position="618"/>
    </location>
</feature>
<dbReference type="PANTHER" id="PTHR23282:SF142">
    <property type="entry name" value="MAM DOMAIN-CONTAINING PROTEIN"/>
    <property type="match status" value="1"/>
</dbReference>
<dbReference type="InParanoid" id="A0A1S3IHS4"/>
<dbReference type="InterPro" id="IPR013320">
    <property type="entry name" value="ConA-like_dom_sf"/>
</dbReference>
<feature type="domain" description="MAM" evidence="3">
    <location>
        <begin position="1"/>
        <end position="120"/>
    </location>
</feature>
<dbReference type="SUPFAM" id="SSF49899">
    <property type="entry name" value="Concanavalin A-like lectins/glucanases"/>
    <property type="match status" value="4"/>
</dbReference>
<dbReference type="OrthoDB" id="6283527at2759"/>
<evidence type="ECO:0000256" key="1">
    <source>
        <dbReference type="ARBA" id="ARBA00022737"/>
    </source>
</evidence>
<dbReference type="Gene3D" id="2.60.120.200">
    <property type="match status" value="4"/>
</dbReference>
<dbReference type="FunFam" id="2.60.120.200:FF:000182">
    <property type="entry name" value="MAM and LDL-receptor class A domain-containing protein 1"/>
    <property type="match status" value="1"/>
</dbReference>
<keyword evidence="1" id="KW-0677">Repeat</keyword>
<dbReference type="GeneID" id="106164418"/>
<dbReference type="AlphaFoldDB" id="A0A1S3IHS4"/>
<dbReference type="InterPro" id="IPR000998">
    <property type="entry name" value="MAM_dom"/>
</dbReference>
<dbReference type="KEGG" id="lak:106164418"/>
<dbReference type="GO" id="GO:0016020">
    <property type="term" value="C:membrane"/>
    <property type="evidence" value="ECO:0007669"/>
    <property type="project" value="InterPro"/>
</dbReference>
<keyword evidence="2" id="KW-1015">Disulfide bond</keyword>
<dbReference type="STRING" id="7574.A0A1S3IHS4"/>
<feature type="domain" description="MAM" evidence="3">
    <location>
        <begin position="298"/>
        <end position="415"/>
    </location>
</feature>
<dbReference type="PROSITE" id="PS00740">
    <property type="entry name" value="MAM_1"/>
    <property type="match status" value="1"/>
</dbReference>
<evidence type="ECO:0000313" key="5">
    <source>
        <dbReference type="RefSeq" id="XP_013397767.1"/>
    </source>
</evidence>
<dbReference type="InterPro" id="IPR022041">
    <property type="entry name" value="Methyltransf_FA"/>
</dbReference>
<dbReference type="SMART" id="SM00137">
    <property type="entry name" value="MAM"/>
    <property type="match status" value="3"/>
</dbReference>
<accession>A0A1S3IHS4</accession>
<feature type="domain" description="MAM" evidence="3">
    <location>
        <begin position="134"/>
        <end position="297"/>
    </location>
</feature>
<dbReference type="RefSeq" id="XP_013397767.1">
    <property type="nucleotide sequence ID" value="XM_013542313.1"/>
</dbReference>
<protein>
    <submittedName>
        <fullName evidence="5">MAM and LDL-receptor class A domain-containing protein 1-like</fullName>
    </submittedName>
</protein>
<reference evidence="5" key="1">
    <citation type="submission" date="2025-08" db="UniProtKB">
        <authorList>
            <consortium name="RefSeq"/>
        </authorList>
    </citation>
    <scope>IDENTIFICATION</scope>
    <source>
        <tissue evidence="5">Gonads</tissue>
    </source>
</reference>
<dbReference type="PRINTS" id="PR00020">
    <property type="entry name" value="MAMDOMAIN"/>
</dbReference>
<dbReference type="Pfam" id="PF00629">
    <property type="entry name" value="MAM"/>
    <property type="match status" value="3"/>
</dbReference>
<dbReference type="Proteomes" id="UP000085678">
    <property type="component" value="Unplaced"/>
</dbReference>
<evidence type="ECO:0000313" key="4">
    <source>
        <dbReference type="Proteomes" id="UP000085678"/>
    </source>
</evidence>
<proteinExistence type="predicted"/>
<gene>
    <name evidence="5" type="primary">LOC106164418</name>
</gene>
<evidence type="ECO:0000256" key="2">
    <source>
        <dbReference type="ARBA" id="ARBA00023157"/>
    </source>
</evidence>
<sequence>MGTGAGFYVYIEASPVAPGNKARLVSPIVQYSGSVQCLTFWYHMYGQHVDTLNVYVQTRLNLGSPVWSKNTTQGNVWRRAQVDVNAKVAFNIVFEGVRGIGYAGDISLDDIDIKPGYCQQGSTATPGGTRAPATVCDFENPTVCGFSQVTTGDQFDWTRAKGKTSSGGTGPNTDHTYNTDQGYYMYVEASSPRRNGDKAQLVSPVYSTTTQYQCLQFWYHMFGRNIGTLNVYLKVGAVTAKIWSETGDQGNKWYIASASIPPQNRLFQVVFEGVRGTGYQGDIAIDDYAIKSGACPVPGGYYIFVETSNPRKTGDAAQIESPTVTPGGQWRKCLRFWYHMYGAHVDKLNVYTKSVSLSKPIWTKQGTQGNAWKLAEIQLGITAQYTVVIEALRGPGWQGDIAIDDVTLSDGSCQPGGPIKFSTPNTFGYRNVFLDLSGVTSVSFKLKACSDGHIQLQPTKSSPEQMNYEAVIGGWSNTQSVIRDSKNGHVVTTKSKVLECGALKPFWISWDGGHIRVGQGLATGQGIFLDYINPTKFVVGGLAVSTGYGADGYWEINDPTGSGTKPLSTYCTFENGTCGWTQDTTGDQFDWILLGGSTGSGGTGPTTDHTYGTGAGNWQNRCHLKSIRKTMMPTS</sequence>
<dbReference type="PROSITE" id="PS50060">
    <property type="entry name" value="MAM_2"/>
    <property type="match status" value="4"/>
</dbReference>
<evidence type="ECO:0000259" key="3">
    <source>
        <dbReference type="PROSITE" id="PS50060"/>
    </source>
</evidence>
<dbReference type="PANTHER" id="PTHR23282">
    <property type="entry name" value="APICAL ENDOSOMAL GLYCOPROTEIN PRECURSOR"/>
    <property type="match status" value="1"/>
</dbReference>